<keyword evidence="3" id="KW-1185">Reference proteome</keyword>
<dbReference type="RefSeq" id="WP_209647707.1">
    <property type="nucleotide sequence ID" value="NZ_JAGINW010000001.1"/>
</dbReference>
<accession>A0ABS4U317</accession>
<gene>
    <name evidence="2" type="ORF">JOF56_011450</name>
</gene>
<evidence type="ECO:0000256" key="1">
    <source>
        <dbReference type="SAM" id="MobiDB-lite"/>
    </source>
</evidence>
<dbReference type="EMBL" id="JAGINW010000001">
    <property type="protein sequence ID" value="MBP2331065.1"/>
    <property type="molecule type" value="Genomic_DNA"/>
</dbReference>
<feature type="compositionally biased region" description="Polar residues" evidence="1">
    <location>
        <begin position="294"/>
        <end position="309"/>
    </location>
</feature>
<name>A0ABS4U317_9PSEU</name>
<evidence type="ECO:0000313" key="3">
    <source>
        <dbReference type="Proteomes" id="UP001519332"/>
    </source>
</evidence>
<organism evidence="2 3">
    <name type="scientific">Kibdelosporangium banguiense</name>
    <dbReference type="NCBI Taxonomy" id="1365924"/>
    <lineage>
        <taxon>Bacteria</taxon>
        <taxon>Bacillati</taxon>
        <taxon>Actinomycetota</taxon>
        <taxon>Actinomycetes</taxon>
        <taxon>Pseudonocardiales</taxon>
        <taxon>Pseudonocardiaceae</taxon>
        <taxon>Kibdelosporangium</taxon>
    </lineage>
</organism>
<protein>
    <submittedName>
        <fullName evidence="2">Uncharacterized protein</fullName>
    </submittedName>
</protein>
<sequence>MPEDEGAADRGSGTRRRGRGQPALAKLVSTADFTNKRKLPPDDRKMILFLLVALADAGDGVLTPAYQAVLARHGDTAGHWSAGKNMAAMQKAGGKFLGQSAERRPSWDKVEDLIGAMFGGPRRQSLLAVAAGLFRADGEPPSASYGGEIVRPEWAAADVVTVETIRQYIAGLPDDRPVPVPPPDVESDLRTENKNLKAENNKLWLMLHSVLRAFRVHDGELKERDRAELREKMRLRVKAVESDEALKAENERLIWAPFLVASHGSQIPAEGWTSGIVGPPPAGTTPADQAAPGLSQTSRVEQGWSSTRW</sequence>
<proteinExistence type="predicted"/>
<reference evidence="2 3" key="1">
    <citation type="submission" date="2021-03" db="EMBL/GenBank/DDBJ databases">
        <title>Sequencing the genomes of 1000 actinobacteria strains.</title>
        <authorList>
            <person name="Klenk H.-P."/>
        </authorList>
    </citation>
    <scope>NUCLEOTIDE SEQUENCE [LARGE SCALE GENOMIC DNA]</scope>
    <source>
        <strain evidence="2 3">DSM 46670</strain>
    </source>
</reference>
<evidence type="ECO:0000313" key="2">
    <source>
        <dbReference type="EMBL" id="MBP2331065.1"/>
    </source>
</evidence>
<feature type="region of interest" description="Disordered" evidence="1">
    <location>
        <begin position="1"/>
        <end position="24"/>
    </location>
</feature>
<comment type="caution">
    <text evidence="2">The sequence shown here is derived from an EMBL/GenBank/DDBJ whole genome shotgun (WGS) entry which is preliminary data.</text>
</comment>
<dbReference type="Proteomes" id="UP001519332">
    <property type="component" value="Unassembled WGS sequence"/>
</dbReference>
<feature type="region of interest" description="Disordered" evidence="1">
    <location>
        <begin position="271"/>
        <end position="309"/>
    </location>
</feature>